<protein>
    <submittedName>
        <fullName evidence="3">Aminodeoxychorismate/anthranilate synthase component 2</fullName>
        <ecNumber evidence="3">2.6.1.85</ecNumber>
    </submittedName>
</protein>
<evidence type="ECO:0000313" key="3">
    <source>
        <dbReference type="EMBL" id="TWU56114.1"/>
    </source>
</evidence>
<sequence>MILLLDNYDSFVHNLARYFRRAGCETIVVRSDQIDVRGCNELSPDAVVLSPGPRRPEEAGCSIEVLRELSPEIPILGVCLGHQSIGAAFGGVIHRCGPMHGVSSLIQHDGLGVYADCPSPMRVARYHSLAIDPDHVPRELIVTASTDDGVIMGVRHRTRPIHGVQFHPESVLSDYGAKIIENFIAIARQCAGDSAADSLNAFSRSQPNATLPEKG</sequence>
<dbReference type="GO" id="GO:0000162">
    <property type="term" value="P:L-tryptophan biosynthetic process"/>
    <property type="evidence" value="ECO:0007669"/>
    <property type="project" value="TreeGrafter"/>
</dbReference>
<dbReference type="NCBIfam" id="TIGR00566">
    <property type="entry name" value="trpG_papA"/>
    <property type="match status" value="1"/>
</dbReference>
<dbReference type="InterPro" id="IPR050472">
    <property type="entry name" value="Anth_synth/Amidotransfase"/>
</dbReference>
<dbReference type="PRINTS" id="PR00097">
    <property type="entry name" value="ANTSNTHASEII"/>
</dbReference>
<dbReference type="InterPro" id="IPR017926">
    <property type="entry name" value="GATASE"/>
</dbReference>
<dbReference type="EMBL" id="SJPX01000002">
    <property type="protein sequence ID" value="TWU56114.1"/>
    <property type="molecule type" value="Genomic_DNA"/>
</dbReference>
<dbReference type="PRINTS" id="PR00099">
    <property type="entry name" value="CPSGATASE"/>
</dbReference>
<dbReference type="PANTHER" id="PTHR43418:SF4">
    <property type="entry name" value="MULTIFUNCTIONAL TRYPTOPHAN BIOSYNTHESIS PROTEIN"/>
    <property type="match status" value="1"/>
</dbReference>
<comment type="caution">
    <text evidence="3">The sequence shown here is derived from an EMBL/GenBank/DDBJ whole genome shotgun (WGS) entry which is preliminary data.</text>
</comment>
<reference evidence="3 4" key="1">
    <citation type="submission" date="2019-02" db="EMBL/GenBank/DDBJ databases">
        <title>Deep-cultivation of Planctomycetes and their phenomic and genomic characterization uncovers novel biology.</title>
        <authorList>
            <person name="Wiegand S."/>
            <person name="Jogler M."/>
            <person name="Boedeker C."/>
            <person name="Pinto D."/>
            <person name="Vollmers J."/>
            <person name="Rivas-Marin E."/>
            <person name="Kohn T."/>
            <person name="Peeters S.H."/>
            <person name="Heuer A."/>
            <person name="Rast P."/>
            <person name="Oberbeckmann S."/>
            <person name="Bunk B."/>
            <person name="Jeske O."/>
            <person name="Meyerdierks A."/>
            <person name="Storesund J.E."/>
            <person name="Kallscheuer N."/>
            <person name="Luecker S."/>
            <person name="Lage O.M."/>
            <person name="Pohl T."/>
            <person name="Merkel B.J."/>
            <person name="Hornburger P."/>
            <person name="Mueller R.-W."/>
            <person name="Bruemmer F."/>
            <person name="Labrenz M."/>
            <person name="Spormann A.M."/>
            <person name="Op Den Camp H."/>
            <person name="Overmann J."/>
            <person name="Amann R."/>
            <person name="Jetten M.S.M."/>
            <person name="Mascher T."/>
            <person name="Medema M.H."/>
            <person name="Devos D.P."/>
            <person name="Kaster A.-K."/>
            <person name="Ovreas L."/>
            <person name="Rohde M."/>
            <person name="Galperin M.Y."/>
            <person name="Jogler C."/>
        </authorList>
    </citation>
    <scope>NUCLEOTIDE SEQUENCE [LARGE SCALE GENOMIC DNA]</scope>
    <source>
        <strain evidence="3 4">Poly59</strain>
    </source>
</reference>
<evidence type="ECO:0000313" key="4">
    <source>
        <dbReference type="Proteomes" id="UP000317977"/>
    </source>
</evidence>
<dbReference type="Proteomes" id="UP000317977">
    <property type="component" value="Unassembled WGS sequence"/>
</dbReference>
<dbReference type="AlphaFoldDB" id="A0A5C6F6F6"/>
<keyword evidence="3" id="KW-0808">Transferase</keyword>
<feature type="domain" description="Glutamine amidotransferase" evidence="2">
    <location>
        <begin position="3"/>
        <end position="184"/>
    </location>
</feature>
<proteinExistence type="predicted"/>
<dbReference type="CDD" id="cd01743">
    <property type="entry name" value="GATase1_Anthranilate_Synthase"/>
    <property type="match status" value="1"/>
</dbReference>
<organism evidence="3 4">
    <name type="scientific">Rubripirellula reticaptiva</name>
    <dbReference type="NCBI Taxonomy" id="2528013"/>
    <lineage>
        <taxon>Bacteria</taxon>
        <taxon>Pseudomonadati</taxon>
        <taxon>Planctomycetota</taxon>
        <taxon>Planctomycetia</taxon>
        <taxon>Pirellulales</taxon>
        <taxon>Pirellulaceae</taxon>
        <taxon>Rubripirellula</taxon>
    </lineage>
</organism>
<dbReference type="PANTHER" id="PTHR43418">
    <property type="entry name" value="MULTIFUNCTIONAL TRYPTOPHAN BIOSYNTHESIS PROTEIN-RELATED"/>
    <property type="match status" value="1"/>
</dbReference>
<dbReference type="GO" id="GO:0004049">
    <property type="term" value="F:anthranilate synthase activity"/>
    <property type="evidence" value="ECO:0007669"/>
    <property type="project" value="TreeGrafter"/>
</dbReference>
<dbReference type="PRINTS" id="PR00096">
    <property type="entry name" value="GATASE"/>
</dbReference>
<keyword evidence="1" id="KW-0315">Glutamine amidotransferase</keyword>
<dbReference type="Gene3D" id="3.40.50.880">
    <property type="match status" value="1"/>
</dbReference>
<evidence type="ECO:0000259" key="2">
    <source>
        <dbReference type="Pfam" id="PF00117"/>
    </source>
</evidence>
<dbReference type="RefSeq" id="WP_146534164.1">
    <property type="nucleotide sequence ID" value="NZ_SJPX01000002.1"/>
</dbReference>
<keyword evidence="3" id="KW-0032">Aminotransferase</keyword>
<accession>A0A5C6F6F6</accession>
<dbReference type="GO" id="GO:0046820">
    <property type="term" value="F:4-amino-4-deoxychorismate synthase activity"/>
    <property type="evidence" value="ECO:0007669"/>
    <property type="project" value="UniProtKB-EC"/>
</dbReference>
<dbReference type="Pfam" id="PF00117">
    <property type="entry name" value="GATase"/>
    <property type="match status" value="1"/>
</dbReference>
<dbReference type="EC" id="2.6.1.85" evidence="3"/>
<dbReference type="InterPro" id="IPR006221">
    <property type="entry name" value="TrpG/PapA_dom"/>
</dbReference>
<dbReference type="PROSITE" id="PS51273">
    <property type="entry name" value="GATASE_TYPE_1"/>
    <property type="match status" value="1"/>
</dbReference>
<dbReference type="SUPFAM" id="SSF52317">
    <property type="entry name" value="Class I glutamine amidotransferase-like"/>
    <property type="match status" value="1"/>
</dbReference>
<name>A0A5C6F6F6_9BACT</name>
<evidence type="ECO:0000256" key="1">
    <source>
        <dbReference type="ARBA" id="ARBA00022962"/>
    </source>
</evidence>
<dbReference type="InterPro" id="IPR029062">
    <property type="entry name" value="Class_I_gatase-like"/>
</dbReference>
<keyword evidence="4" id="KW-1185">Reference proteome</keyword>
<dbReference type="OrthoDB" id="9804328at2"/>
<dbReference type="FunFam" id="3.40.50.880:FF:000003">
    <property type="entry name" value="Anthranilate synthase component II"/>
    <property type="match status" value="1"/>
</dbReference>
<gene>
    <name evidence="3" type="primary">pabA</name>
    <name evidence="3" type="ORF">Poly59_24180</name>
</gene>
<dbReference type="GO" id="GO:0005829">
    <property type="term" value="C:cytosol"/>
    <property type="evidence" value="ECO:0007669"/>
    <property type="project" value="TreeGrafter"/>
</dbReference>